<evidence type="ECO:0000256" key="9">
    <source>
        <dbReference type="ARBA" id="ARBA00049935"/>
    </source>
</evidence>
<proteinExistence type="predicted"/>
<keyword evidence="3" id="KW-0479">Metal-binding</keyword>
<sequence>MSNPSETPGQRYFVQYTAFRSDPAWRRLPHGAREDGRESLASVIEEYAPDIATWAYSTLGLKVGCELLLWRRGTDPLAMQEMTARLLQSGLGAYLTIEHNLYGFTRPSNYTKRPTTQEQAIDLNDRQTYLTVYPFSKTTEWYLMSKEARQGMMNEHIRVGHEYADIRQVLLYSTGLDDQEFVVAYEMEDMPRFSELVTALRNTEARRYTLRDTPIITGIHRPLRESLALLG</sequence>
<evidence type="ECO:0000313" key="11">
    <source>
        <dbReference type="EMBL" id="KPV53661.1"/>
    </source>
</evidence>
<comment type="cofactor">
    <cofactor evidence="9">
        <name>Fe-coproporphyrin III</name>
        <dbReference type="ChEBI" id="CHEBI:68438"/>
    </cofactor>
</comment>
<dbReference type="GO" id="GO:0020037">
    <property type="term" value="F:heme binding"/>
    <property type="evidence" value="ECO:0007669"/>
    <property type="project" value="InterPro"/>
</dbReference>
<evidence type="ECO:0000256" key="1">
    <source>
        <dbReference type="ARBA" id="ARBA00014413"/>
    </source>
</evidence>
<keyword evidence="2" id="KW-0349">Heme</keyword>
<reference evidence="11 12" key="1">
    <citation type="submission" date="2015-09" db="EMBL/GenBank/DDBJ databases">
        <title>Draft genome sequence of Kouleothrix aurantiaca JCM 19913.</title>
        <authorList>
            <person name="Hemp J."/>
        </authorList>
    </citation>
    <scope>NUCLEOTIDE SEQUENCE [LARGE SCALE GENOMIC DNA]</scope>
    <source>
        <strain evidence="11 12">COM-B</strain>
    </source>
</reference>
<dbReference type="EC" id="1.3.98.5" evidence="10"/>
<dbReference type="Gene3D" id="3.30.70.1030">
    <property type="entry name" value="Apc35880, domain 1"/>
    <property type="match status" value="2"/>
</dbReference>
<evidence type="ECO:0000256" key="7">
    <source>
        <dbReference type="ARBA" id="ARBA00030236"/>
    </source>
</evidence>
<dbReference type="SUPFAM" id="SSF54909">
    <property type="entry name" value="Dimeric alpha+beta barrel"/>
    <property type="match status" value="1"/>
</dbReference>
<dbReference type="InterPro" id="IPR010644">
    <property type="entry name" value="ChdC/CLD"/>
</dbReference>
<evidence type="ECO:0000256" key="5">
    <source>
        <dbReference type="ARBA" id="ARBA00023444"/>
    </source>
</evidence>
<dbReference type="PANTHER" id="PTHR36843:SF1">
    <property type="entry name" value="COPROHEME DECARBOXYLASE"/>
    <property type="match status" value="1"/>
</dbReference>
<dbReference type="PANTHER" id="PTHR36843">
    <property type="entry name" value="HEME-DEPENDENT PEROXIDASE YWFI-RELATED"/>
    <property type="match status" value="1"/>
</dbReference>
<accession>A0A0N8PSU0</accession>
<gene>
    <name evidence="11" type="ORF">SE17_08325</name>
</gene>
<comment type="caution">
    <text evidence="11">The sequence shown here is derived from an EMBL/GenBank/DDBJ whole genome shotgun (WGS) entry which is preliminary data.</text>
</comment>
<dbReference type="GO" id="GO:0016491">
    <property type="term" value="F:oxidoreductase activity"/>
    <property type="evidence" value="ECO:0007669"/>
    <property type="project" value="InterPro"/>
</dbReference>
<evidence type="ECO:0000256" key="10">
    <source>
        <dbReference type="ARBA" id="ARBA00050019"/>
    </source>
</evidence>
<organism evidence="11 12">
    <name type="scientific">Kouleothrix aurantiaca</name>
    <dbReference type="NCBI Taxonomy" id="186479"/>
    <lineage>
        <taxon>Bacteria</taxon>
        <taxon>Bacillati</taxon>
        <taxon>Chloroflexota</taxon>
        <taxon>Chloroflexia</taxon>
        <taxon>Chloroflexales</taxon>
        <taxon>Roseiflexineae</taxon>
        <taxon>Roseiflexaceae</taxon>
        <taxon>Kouleothrix</taxon>
    </lineage>
</organism>
<keyword evidence="12" id="KW-1185">Reference proteome</keyword>
<dbReference type="EMBL" id="LJCR01000207">
    <property type="protein sequence ID" value="KPV53661.1"/>
    <property type="molecule type" value="Genomic_DNA"/>
</dbReference>
<dbReference type="GO" id="GO:0046872">
    <property type="term" value="F:metal ion binding"/>
    <property type="evidence" value="ECO:0007669"/>
    <property type="project" value="UniProtKB-KW"/>
</dbReference>
<dbReference type="InterPro" id="IPR011008">
    <property type="entry name" value="Dimeric_a/b-barrel"/>
</dbReference>
<name>A0A0N8PSU0_9CHLR</name>
<dbReference type="Pfam" id="PF06778">
    <property type="entry name" value="Chlor_dismutase"/>
    <property type="match status" value="1"/>
</dbReference>
<comment type="pathway">
    <text evidence="5">Porphyrin-containing compound metabolism.</text>
</comment>
<evidence type="ECO:0000256" key="2">
    <source>
        <dbReference type="ARBA" id="ARBA00022617"/>
    </source>
</evidence>
<evidence type="ECO:0000256" key="6">
    <source>
        <dbReference type="ARBA" id="ARBA00029882"/>
    </source>
</evidence>
<evidence type="ECO:0000256" key="8">
    <source>
        <dbReference type="ARBA" id="ARBA00049896"/>
    </source>
</evidence>
<dbReference type="AlphaFoldDB" id="A0A0N8PSU0"/>
<comment type="catalytic activity">
    <reaction evidence="8">
        <text>Fe-coproporphyrin III + 2 H2O2 + 2 H(+) = heme b + 2 CO2 + 4 H2O</text>
        <dbReference type="Rhea" id="RHEA:56516"/>
        <dbReference type="ChEBI" id="CHEBI:15377"/>
        <dbReference type="ChEBI" id="CHEBI:15378"/>
        <dbReference type="ChEBI" id="CHEBI:16240"/>
        <dbReference type="ChEBI" id="CHEBI:16526"/>
        <dbReference type="ChEBI" id="CHEBI:60344"/>
        <dbReference type="ChEBI" id="CHEBI:68438"/>
        <dbReference type="EC" id="1.3.98.5"/>
    </reaction>
    <physiologicalReaction direction="left-to-right" evidence="8">
        <dbReference type="Rhea" id="RHEA:56517"/>
    </physiologicalReaction>
</comment>
<evidence type="ECO:0000256" key="4">
    <source>
        <dbReference type="ARBA" id="ARBA00023004"/>
    </source>
</evidence>
<protein>
    <recommendedName>
        <fullName evidence="1">Coproheme decarboxylase</fullName>
        <ecNumber evidence="10">1.3.98.5</ecNumber>
    </recommendedName>
    <alternativeName>
        <fullName evidence="6">Coproheme III oxidative decarboxylase</fullName>
    </alternativeName>
    <alternativeName>
        <fullName evidence="7">Hydrogen peroxide-dependent heme synthase</fullName>
    </alternativeName>
</protein>
<dbReference type="Proteomes" id="UP000050509">
    <property type="component" value="Unassembled WGS sequence"/>
</dbReference>
<keyword evidence="4" id="KW-0408">Iron</keyword>
<evidence type="ECO:0000313" key="12">
    <source>
        <dbReference type="Proteomes" id="UP000050509"/>
    </source>
</evidence>
<evidence type="ECO:0000256" key="3">
    <source>
        <dbReference type="ARBA" id="ARBA00022723"/>
    </source>
</evidence>